<dbReference type="OrthoDB" id="5500703at2"/>
<evidence type="ECO:0000259" key="3">
    <source>
        <dbReference type="SMART" id="SM01007"/>
    </source>
</evidence>
<dbReference type="KEGG" id="bxe:Bxe_A3551"/>
<dbReference type="InterPro" id="IPR050197">
    <property type="entry name" value="Aldolase_class_II_sugar_metab"/>
</dbReference>
<dbReference type="EMBL" id="CP000270">
    <property type="protein sequence ID" value="ABE29437.1"/>
    <property type="molecule type" value="Genomic_DNA"/>
</dbReference>
<dbReference type="InterPro" id="IPR001303">
    <property type="entry name" value="Aldolase_II/adducin_N"/>
</dbReference>
<reference evidence="4 5" key="1">
    <citation type="journal article" date="2006" name="Proc. Natl. Acad. Sci. U.S.A.">
        <title>Burkholderia xenovorans LB400 harbors a multi-replicon, 9.73-Mbp genome shaped for versatility.</title>
        <authorList>
            <person name="Chain P.S."/>
            <person name="Denef V.J."/>
            <person name="Konstantinidis K.T."/>
            <person name="Vergez L.M."/>
            <person name="Agullo L."/>
            <person name="Reyes V.L."/>
            <person name="Hauser L."/>
            <person name="Cordova M."/>
            <person name="Gomez L."/>
            <person name="Gonzalez M."/>
            <person name="Land M."/>
            <person name="Lao V."/>
            <person name="Larimer F."/>
            <person name="LiPuma J.J."/>
            <person name="Mahenthiralingam E."/>
            <person name="Malfatti S.A."/>
            <person name="Marx C.J."/>
            <person name="Parnell J.J."/>
            <person name="Ramette A."/>
            <person name="Richardson P."/>
            <person name="Seeger M."/>
            <person name="Smith D."/>
            <person name="Spilker T."/>
            <person name="Sul W.J."/>
            <person name="Tsoi T.V."/>
            <person name="Ulrich L.E."/>
            <person name="Zhulin I.B."/>
            <person name="Tiedje J.M."/>
        </authorList>
    </citation>
    <scope>NUCLEOTIDE SEQUENCE [LARGE SCALE GENOMIC DNA]</scope>
    <source>
        <strain evidence="4 5">LB400</strain>
    </source>
</reference>
<gene>
    <name evidence="4" type="ORF">Bxe_A3551</name>
</gene>
<dbReference type="GO" id="GO:0016832">
    <property type="term" value="F:aldehyde-lyase activity"/>
    <property type="evidence" value="ECO:0007669"/>
    <property type="project" value="TreeGrafter"/>
</dbReference>
<dbReference type="SMART" id="SM01007">
    <property type="entry name" value="Aldolase_II"/>
    <property type="match status" value="1"/>
</dbReference>
<dbReference type="PANTHER" id="PTHR22789:SF0">
    <property type="entry name" value="3-OXO-TETRONATE 4-PHOSPHATE DECARBOXYLASE-RELATED"/>
    <property type="match status" value="1"/>
</dbReference>
<accession>Q143Q2</accession>
<name>Q143Q2_PARXL</name>
<dbReference type="eggNOG" id="COG0235">
    <property type="taxonomic scope" value="Bacteria"/>
</dbReference>
<evidence type="ECO:0000256" key="2">
    <source>
        <dbReference type="ARBA" id="ARBA00023239"/>
    </source>
</evidence>
<dbReference type="SUPFAM" id="SSF53639">
    <property type="entry name" value="AraD/HMP-PK domain-like"/>
    <property type="match status" value="1"/>
</dbReference>
<dbReference type="KEGG" id="bxb:DR64_1250"/>
<evidence type="ECO:0000256" key="1">
    <source>
        <dbReference type="ARBA" id="ARBA00022723"/>
    </source>
</evidence>
<dbReference type="InterPro" id="IPR036409">
    <property type="entry name" value="Aldolase_II/adducin_N_sf"/>
</dbReference>
<sequence length="244" mass="26112">MSNIDRLTLERRVRVAARALARHGLVQAWGHCSARIDGESFLVCASKPMGTIGRDEPGTVVRVNAPLPQGVLGEVRIHQQIYRLRPDVGGVCRIMPPHLVALSTLRVVPKPRHGVGAFNANCRFWDDPRLLRDDALAAQLADRLGDAPSLVMRANGAVTVGPSIELAAGFAWCLEDAARIETLVRSVASDASVEAACLTGGEIASRQVSSGAVFERLWEYLTAGDTEAKANEGGFPDPVWGTAS</sequence>
<keyword evidence="1" id="KW-0479">Metal-binding</keyword>
<dbReference type="PANTHER" id="PTHR22789">
    <property type="entry name" value="FUCULOSE PHOSPHATE ALDOLASE"/>
    <property type="match status" value="1"/>
</dbReference>
<keyword evidence="2" id="KW-0456">Lyase</keyword>
<protein>
    <submittedName>
        <fullName evidence="4">HCOMODA decarboxylase (CmtD)</fullName>
    </submittedName>
</protein>
<dbReference type="GO" id="GO:0005829">
    <property type="term" value="C:cytosol"/>
    <property type="evidence" value="ECO:0007669"/>
    <property type="project" value="TreeGrafter"/>
</dbReference>
<dbReference type="STRING" id="266265.Bxe_A3551"/>
<dbReference type="RefSeq" id="WP_011487205.1">
    <property type="nucleotide sequence ID" value="NC_007951.1"/>
</dbReference>
<dbReference type="Proteomes" id="UP000001817">
    <property type="component" value="Chromosome 1"/>
</dbReference>
<proteinExistence type="predicted"/>
<dbReference type="GO" id="GO:0046872">
    <property type="term" value="F:metal ion binding"/>
    <property type="evidence" value="ECO:0007669"/>
    <property type="project" value="UniProtKB-KW"/>
</dbReference>
<dbReference type="Gene3D" id="3.40.225.10">
    <property type="entry name" value="Class II aldolase/adducin N-terminal domain"/>
    <property type="match status" value="1"/>
</dbReference>
<evidence type="ECO:0000313" key="5">
    <source>
        <dbReference type="Proteomes" id="UP000001817"/>
    </source>
</evidence>
<evidence type="ECO:0000313" key="4">
    <source>
        <dbReference type="EMBL" id="ABE29437.1"/>
    </source>
</evidence>
<keyword evidence="5" id="KW-1185">Reference proteome</keyword>
<dbReference type="AlphaFoldDB" id="Q143Q2"/>
<organism evidence="4 5">
    <name type="scientific">Paraburkholderia xenovorans (strain LB400)</name>
    <dbReference type="NCBI Taxonomy" id="266265"/>
    <lineage>
        <taxon>Bacteria</taxon>
        <taxon>Pseudomonadati</taxon>
        <taxon>Pseudomonadota</taxon>
        <taxon>Betaproteobacteria</taxon>
        <taxon>Burkholderiales</taxon>
        <taxon>Burkholderiaceae</taxon>
        <taxon>Paraburkholderia</taxon>
    </lineage>
</organism>
<dbReference type="GO" id="GO:0019323">
    <property type="term" value="P:pentose catabolic process"/>
    <property type="evidence" value="ECO:0007669"/>
    <property type="project" value="TreeGrafter"/>
</dbReference>
<dbReference type="Pfam" id="PF00596">
    <property type="entry name" value="Aldolase_II"/>
    <property type="match status" value="1"/>
</dbReference>
<feature type="domain" description="Class II aldolase/adducin N-terminal" evidence="3">
    <location>
        <begin position="11"/>
        <end position="182"/>
    </location>
</feature>